<dbReference type="EMBL" id="JBBWWR010000021">
    <property type="protein sequence ID" value="KAK8938115.1"/>
    <property type="molecule type" value="Genomic_DNA"/>
</dbReference>
<comment type="caution">
    <text evidence="1">The sequence shown here is derived from an EMBL/GenBank/DDBJ whole genome shotgun (WGS) entry which is preliminary data.</text>
</comment>
<accession>A0ABR2LE19</accession>
<protein>
    <submittedName>
        <fullName evidence="1">Uncharacterized protein</fullName>
    </submittedName>
</protein>
<keyword evidence="2" id="KW-1185">Reference proteome</keyword>
<reference evidence="1 2" key="1">
    <citation type="journal article" date="2022" name="Nat. Plants">
        <title>Genomes of leafy and leafless Platanthera orchids illuminate the evolution of mycoheterotrophy.</title>
        <authorList>
            <person name="Li M.H."/>
            <person name="Liu K.W."/>
            <person name="Li Z."/>
            <person name="Lu H.C."/>
            <person name="Ye Q.L."/>
            <person name="Zhang D."/>
            <person name="Wang J.Y."/>
            <person name="Li Y.F."/>
            <person name="Zhong Z.M."/>
            <person name="Liu X."/>
            <person name="Yu X."/>
            <person name="Liu D.K."/>
            <person name="Tu X.D."/>
            <person name="Liu B."/>
            <person name="Hao Y."/>
            <person name="Liao X.Y."/>
            <person name="Jiang Y.T."/>
            <person name="Sun W.H."/>
            <person name="Chen J."/>
            <person name="Chen Y.Q."/>
            <person name="Ai Y."/>
            <person name="Zhai J.W."/>
            <person name="Wu S.S."/>
            <person name="Zhou Z."/>
            <person name="Hsiao Y.Y."/>
            <person name="Wu W.L."/>
            <person name="Chen Y.Y."/>
            <person name="Lin Y.F."/>
            <person name="Hsu J.L."/>
            <person name="Li C.Y."/>
            <person name="Wang Z.W."/>
            <person name="Zhao X."/>
            <person name="Zhong W.Y."/>
            <person name="Ma X.K."/>
            <person name="Ma L."/>
            <person name="Huang J."/>
            <person name="Chen G.Z."/>
            <person name="Huang M.Z."/>
            <person name="Huang L."/>
            <person name="Peng D.H."/>
            <person name="Luo Y.B."/>
            <person name="Zou S.Q."/>
            <person name="Chen S.P."/>
            <person name="Lan S."/>
            <person name="Tsai W.C."/>
            <person name="Van de Peer Y."/>
            <person name="Liu Z.J."/>
        </authorList>
    </citation>
    <scope>NUCLEOTIDE SEQUENCE [LARGE SCALE GENOMIC DNA]</scope>
    <source>
        <strain evidence="1">Lor288</strain>
    </source>
</reference>
<name>A0ABR2LE19_9ASPA</name>
<gene>
    <name evidence="1" type="ORF">KSP40_PGU011774</name>
</gene>
<dbReference type="Proteomes" id="UP001412067">
    <property type="component" value="Unassembled WGS sequence"/>
</dbReference>
<evidence type="ECO:0000313" key="1">
    <source>
        <dbReference type="EMBL" id="KAK8938115.1"/>
    </source>
</evidence>
<organism evidence="1 2">
    <name type="scientific">Platanthera guangdongensis</name>
    <dbReference type="NCBI Taxonomy" id="2320717"/>
    <lineage>
        <taxon>Eukaryota</taxon>
        <taxon>Viridiplantae</taxon>
        <taxon>Streptophyta</taxon>
        <taxon>Embryophyta</taxon>
        <taxon>Tracheophyta</taxon>
        <taxon>Spermatophyta</taxon>
        <taxon>Magnoliopsida</taxon>
        <taxon>Liliopsida</taxon>
        <taxon>Asparagales</taxon>
        <taxon>Orchidaceae</taxon>
        <taxon>Orchidoideae</taxon>
        <taxon>Orchideae</taxon>
        <taxon>Orchidinae</taxon>
        <taxon>Platanthera</taxon>
    </lineage>
</organism>
<proteinExistence type="predicted"/>
<evidence type="ECO:0000313" key="2">
    <source>
        <dbReference type="Proteomes" id="UP001412067"/>
    </source>
</evidence>
<sequence length="172" mass="19076">MGFPSTATFTMLRYLLTIMENSVSPIQNGRAMNGGYYTTRARGTCAKLLVGGGSIRRVETESSNRRGEVAAPNGAFWDVSQGGRGDNGANASGGFDIHNQRRKSEGRLERLRPGRLSRARHVPELEGRRAFWADREWRSFRVLCSFPGPLSPKPFQACFSLRAIWIPLSSVI</sequence>